<feature type="region of interest" description="Disordered" evidence="2">
    <location>
        <begin position="1"/>
        <end position="50"/>
    </location>
</feature>
<feature type="compositionally biased region" description="Low complexity" evidence="2">
    <location>
        <begin position="176"/>
        <end position="195"/>
    </location>
</feature>
<accession>A0A5K1K233</accession>
<feature type="compositionally biased region" description="Acidic residues" evidence="2">
    <location>
        <begin position="112"/>
        <end position="132"/>
    </location>
</feature>
<keyword evidence="1" id="KW-0175">Coiled coil</keyword>
<feature type="region of interest" description="Disordered" evidence="2">
    <location>
        <begin position="107"/>
        <end position="208"/>
    </location>
</feature>
<gene>
    <name evidence="4" type="primary">Q0P7K6</name>
</gene>
<dbReference type="AlphaFoldDB" id="A0A5K1K233"/>
<feature type="region of interest" description="Disordered" evidence="2">
    <location>
        <begin position="225"/>
        <end position="284"/>
    </location>
</feature>
<dbReference type="EMBL" id="LR727928">
    <property type="protein sequence ID" value="VWO99816.1"/>
    <property type="molecule type" value="Genomic_DNA"/>
</dbReference>
<feature type="compositionally biased region" description="Basic and acidic residues" evidence="2">
    <location>
        <begin position="152"/>
        <end position="169"/>
    </location>
</feature>
<protein>
    <submittedName>
        <fullName evidence="4">Beta-lactamase (EC)</fullName>
        <ecNumber evidence="4">3.5.2.6</ecNumber>
    </submittedName>
</protein>
<feature type="domain" description="DUF6532" evidence="3">
    <location>
        <begin position="307"/>
        <end position="506"/>
    </location>
</feature>
<evidence type="ECO:0000259" key="3">
    <source>
        <dbReference type="Pfam" id="PF20149"/>
    </source>
</evidence>
<dbReference type="EC" id="3.5.2.6" evidence="4"/>
<keyword evidence="4" id="KW-0378">Hydrolase</keyword>
<feature type="compositionally biased region" description="Polar residues" evidence="2">
    <location>
        <begin position="235"/>
        <end position="257"/>
    </location>
</feature>
<feature type="compositionally biased region" description="Low complexity" evidence="2">
    <location>
        <begin position="261"/>
        <end position="281"/>
    </location>
</feature>
<evidence type="ECO:0000313" key="4">
    <source>
        <dbReference type="EMBL" id="VWO99816.1"/>
    </source>
</evidence>
<name>A0A5K1K233_9APHY</name>
<feature type="coiled-coil region" evidence="1">
    <location>
        <begin position="79"/>
        <end position="106"/>
    </location>
</feature>
<sequence>MASTSQARKRKNRPESPVEQSPEPAPKEQPQRETSSRRSSTRVRTPSNKQEALSCVIPVIALLTPYVLSLNHVADLTQNEQLLAKIKKLEQDNVRLKNKALAATRAATASVQDEDDDDLDHLPVESEDEQEYITEAKKTATTFRSRGIYNADGKDPKKIKTLRRMEDPAARPPPVRAAVPSRPRTAGSQPSSRPSSAPPPPPEFMIDPQLQLDHGSSALNEEYYTDASSRHQSRDQTVSRTHSTAQDTPSRSSSTVPTALARSASSVPSNSSRPVVNASPPFRGGVVPTGDAKASDYEPHATKLILAACRHFEALVLTEDPFPEDAQQEVWVADAWQHASSVLKLLYTLSERIKKLIVSRTSHARGALKDCIRPMVATKYGFSSLTDEAAKVANRTLYEHLLDLNNPEGAEPIFHYQNVDTMASFARNAIVTHAIREQWFRNTDGMGLQLSAQFCPIREATLAIIFTAIEFCLDQWADGTLKSEGGRFSEKEYKPKYKAHLAHIKLWSKLDPAVTEAIRKQMHDDARTRCYANPIGDITQPSAG</sequence>
<evidence type="ECO:0000256" key="1">
    <source>
        <dbReference type="SAM" id="Coils"/>
    </source>
</evidence>
<proteinExistence type="predicted"/>
<reference evidence="4" key="1">
    <citation type="submission" date="2019-10" db="EMBL/GenBank/DDBJ databases">
        <authorList>
            <person name="Nor Muhammad N."/>
        </authorList>
    </citation>
    <scope>NUCLEOTIDE SEQUENCE</scope>
</reference>
<dbReference type="GO" id="GO:0008800">
    <property type="term" value="F:beta-lactamase activity"/>
    <property type="evidence" value="ECO:0007669"/>
    <property type="project" value="UniProtKB-EC"/>
</dbReference>
<organism evidence="4">
    <name type="scientific">Ganoderma boninense</name>
    <dbReference type="NCBI Taxonomy" id="34458"/>
    <lineage>
        <taxon>Eukaryota</taxon>
        <taxon>Fungi</taxon>
        <taxon>Dikarya</taxon>
        <taxon>Basidiomycota</taxon>
        <taxon>Agaricomycotina</taxon>
        <taxon>Agaricomycetes</taxon>
        <taxon>Polyporales</taxon>
        <taxon>Polyporaceae</taxon>
        <taxon>Ganoderma</taxon>
    </lineage>
</organism>
<dbReference type="Pfam" id="PF20149">
    <property type="entry name" value="DUF6532"/>
    <property type="match status" value="1"/>
</dbReference>
<feature type="compositionally biased region" description="Basic and acidic residues" evidence="2">
    <location>
        <begin position="25"/>
        <end position="36"/>
    </location>
</feature>
<dbReference type="InterPro" id="IPR045341">
    <property type="entry name" value="DUF6532"/>
</dbReference>
<evidence type="ECO:0000256" key="2">
    <source>
        <dbReference type="SAM" id="MobiDB-lite"/>
    </source>
</evidence>